<proteinExistence type="predicted"/>
<sequence>MFFQWRYLLFVFAAFFCLFLEVQGSDDDIEEFGKLATSDSALLIENGDDLVKRLDNFQKAKEIINEMEQKYKGATFKINKFALMSQNEEKKLFAAVSESDEENFMREKRSAFDNTISTTIPESFDWRSHGKVTPAKDQIGDICGSCWAFTAMGAIESQYLIRFNLSLDLSEQYAVSCETYASHKCNGGSCGGTFRLAMESGIPTEDCEPYTATNGTCTNKCDYQNKYHVTDYKWQGYNESAYAAAIYNYGPLTFSFHVPKAFYYYSSGILDIPNSECTSTNNAGTHAMLLVGYTKDYWIAKNSFGAEWGENGFVRFKRGVNFCNMTRSTHSVYLAPSTTPPPTNRPITPAPANPDPSILGCPNYDGITKLNSTWRSVILKTFNSQRSELANGKILAFNETAFPKVKNMRKLVYNCSIEAGLQEAAKNCSFNKIRDFKWFASWGRNLYESGITAPYLETRIGLFAQNRNVTAFVKDGTSSIYSSQFFTAFADTTSFACWYVDSDTCYYNENIAIYCGIYPVPNVDGPIYEAGNPCTQDSHCTKPGVNKCDTNLGLCYPAPATTTSTTTTTTTKATTTTTKPPVIQCLNGDGIKTLNQKWRNYAAYVYNAKRATVAAGHQPMGNGTSFPPAKIMNQLIYNCSIEAEARQIANTCNFQNTRNWHLFVLPYANFFDLNEADFYYMIKRNFEQRPTTTIAIQNGKTFVYNSDFPAAFGAATSFGCHYSYNDTCYSGRKTVLYCGIYPPPIVNQPLYEVVSPLPTAPSTPAISCTNYDGTTKLNNAQRKIILDALNINRATLAAGLMQMVNTTSYPKARNMKKLVYSCALEAEAQKYATNCSNQNTFITSLQHTVLYPISEYDFYFWIPKYFENRPDAKIVSQNGTSFVYHPTFPSYPNFPAFPFAWDSLTSVGCWYSYNDKCIPGMKTVLYCALSPTPSSTAALYEVGNPCTQDSHCTKSGANKCDILMKLCYSN</sequence>
<reference evidence="2" key="1">
    <citation type="submission" date="2022-11" db="UniProtKB">
        <authorList>
            <consortium name="WormBaseParasite"/>
        </authorList>
    </citation>
    <scope>IDENTIFICATION</scope>
</reference>
<evidence type="ECO:0000313" key="2">
    <source>
        <dbReference type="WBParaSite" id="ES5_v2.g16619.t1"/>
    </source>
</evidence>
<accession>A0AC34FIA8</accession>
<dbReference type="WBParaSite" id="ES5_v2.g16619.t1">
    <property type="protein sequence ID" value="ES5_v2.g16619.t1"/>
    <property type="gene ID" value="ES5_v2.g16619"/>
</dbReference>
<protein>
    <submittedName>
        <fullName evidence="2">Uncharacterized protein</fullName>
    </submittedName>
</protein>
<name>A0AC34FIA8_9BILA</name>
<evidence type="ECO:0000313" key="1">
    <source>
        <dbReference type="Proteomes" id="UP000887579"/>
    </source>
</evidence>
<organism evidence="1 2">
    <name type="scientific">Panagrolaimus sp. ES5</name>
    <dbReference type="NCBI Taxonomy" id="591445"/>
    <lineage>
        <taxon>Eukaryota</taxon>
        <taxon>Metazoa</taxon>
        <taxon>Ecdysozoa</taxon>
        <taxon>Nematoda</taxon>
        <taxon>Chromadorea</taxon>
        <taxon>Rhabditida</taxon>
        <taxon>Tylenchina</taxon>
        <taxon>Panagrolaimomorpha</taxon>
        <taxon>Panagrolaimoidea</taxon>
        <taxon>Panagrolaimidae</taxon>
        <taxon>Panagrolaimus</taxon>
    </lineage>
</organism>
<dbReference type="Proteomes" id="UP000887579">
    <property type="component" value="Unplaced"/>
</dbReference>